<dbReference type="SUPFAM" id="SSF48498">
    <property type="entry name" value="Tetracyclin repressor-like, C-terminal domain"/>
    <property type="match status" value="1"/>
</dbReference>
<dbReference type="Pfam" id="PF00440">
    <property type="entry name" value="TetR_N"/>
    <property type="match status" value="1"/>
</dbReference>
<dbReference type="Gene3D" id="1.10.10.60">
    <property type="entry name" value="Homeodomain-like"/>
    <property type="match status" value="1"/>
</dbReference>
<sequence length="212" mass="23267">MTPIRHNGSQVSDGAGGSDNDAVHDAVLDAVRDCVLAVGVRRTTLTDVARRAGVSRMTLYRRWPDVRSLVGDLMTREWIGVATGAMPERRPGRTTRDVVVDGLVAAVRALRAHPLFRKILDVDPELLLPYVLDRRGASQEALLELLAEALREGHADGSVRSAPPVRQARSVLLVVQSFALSLRTMTDEDDPDLTSEAFLTELRDLLERTLTP</sequence>
<comment type="caution">
    <text evidence="4">The sequence shown here is derived from an EMBL/GenBank/DDBJ whole genome shotgun (WGS) entry which is preliminary data.</text>
</comment>
<evidence type="ECO:0000313" key="4">
    <source>
        <dbReference type="EMBL" id="MFC5227900.1"/>
    </source>
</evidence>
<dbReference type="InterPro" id="IPR001647">
    <property type="entry name" value="HTH_TetR"/>
</dbReference>
<evidence type="ECO:0000313" key="5">
    <source>
        <dbReference type="Proteomes" id="UP001596156"/>
    </source>
</evidence>
<dbReference type="SUPFAM" id="SSF46689">
    <property type="entry name" value="Homeodomain-like"/>
    <property type="match status" value="1"/>
</dbReference>
<dbReference type="PROSITE" id="PS50977">
    <property type="entry name" value="HTH_TETR_2"/>
    <property type="match status" value="1"/>
</dbReference>
<evidence type="ECO:0000259" key="3">
    <source>
        <dbReference type="PROSITE" id="PS50977"/>
    </source>
</evidence>
<feature type="domain" description="HTH tetR-type" evidence="3">
    <location>
        <begin position="21"/>
        <end position="81"/>
    </location>
</feature>
<proteinExistence type="predicted"/>
<keyword evidence="5" id="KW-1185">Reference proteome</keyword>
<organism evidence="4 5">
    <name type="scientific">Streptomyces fimbriatus</name>
    <dbReference type="NCBI Taxonomy" id="68197"/>
    <lineage>
        <taxon>Bacteria</taxon>
        <taxon>Bacillati</taxon>
        <taxon>Actinomycetota</taxon>
        <taxon>Actinomycetes</taxon>
        <taxon>Kitasatosporales</taxon>
        <taxon>Streptomycetaceae</taxon>
        <taxon>Streptomyces</taxon>
    </lineage>
</organism>
<protein>
    <submittedName>
        <fullName evidence="4">TetR/AcrR family transcriptional regulator</fullName>
    </submittedName>
</protein>
<dbReference type="RefSeq" id="WP_344645131.1">
    <property type="nucleotide sequence ID" value="NZ_BAAASS010000013.1"/>
</dbReference>
<dbReference type="Gene3D" id="1.10.357.10">
    <property type="entry name" value="Tetracycline Repressor, domain 2"/>
    <property type="match status" value="1"/>
</dbReference>
<keyword evidence="1 2" id="KW-0238">DNA-binding</keyword>
<dbReference type="PANTHER" id="PTHR30055:SF153">
    <property type="entry name" value="HTH-TYPE TRANSCRIPTIONAL REPRESSOR RV3405C"/>
    <property type="match status" value="1"/>
</dbReference>
<evidence type="ECO:0000256" key="1">
    <source>
        <dbReference type="ARBA" id="ARBA00023125"/>
    </source>
</evidence>
<accession>A0ABW0DBV1</accession>
<dbReference type="InterPro" id="IPR050109">
    <property type="entry name" value="HTH-type_TetR-like_transc_reg"/>
</dbReference>
<dbReference type="InterPro" id="IPR036271">
    <property type="entry name" value="Tet_transcr_reg_TetR-rel_C_sf"/>
</dbReference>
<name>A0ABW0DBV1_STRFI</name>
<gene>
    <name evidence="4" type="ORF">ACFPN6_25670</name>
</gene>
<reference evidence="5" key="1">
    <citation type="journal article" date="2019" name="Int. J. Syst. Evol. Microbiol.">
        <title>The Global Catalogue of Microorganisms (GCM) 10K type strain sequencing project: providing services to taxonomists for standard genome sequencing and annotation.</title>
        <authorList>
            <consortium name="The Broad Institute Genomics Platform"/>
            <consortium name="The Broad Institute Genome Sequencing Center for Infectious Disease"/>
            <person name="Wu L."/>
            <person name="Ma J."/>
        </authorList>
    </citation>
    <scope>NUCLEOTIDE SEQUENCE [LARGE SCALE GENOMIC DNA]</scope>
    <source>
        <strain evidence="5">CCM 8479</strain>
    </source>
</reference>
<dbReference type="Proteomes" id="UP001596156">
    <property type="component" value="Unassembled WGS sequence"/>
</dbReference>
<dbReference type="InterPro" id="IPR009057">
    <property type="entry name" value="Homeodomain-like_sf"/>
</dbReference>
<dbReference type="EMBL" id="JBHSKL010000036">
    <property type="protein sequence ID" value="MFC5227900.1"/>
    <property type="molecule type" value="Genomic_DNA"/>
</dbReference>
<dbReference type="PANTHER" id="PTHR30055">
    <property type="entry name" value="HTH-TYPE TRANSCRIPTIONAL REGULATOR RUTR"/>
    <property type="match status" value="1"/>
</dbReference>
<evidence type="ECO:0000256" key="2">
    <source>
        <dbReference type="PROSITE-ProRule" id="PRU00335"/>
    </source>
</evidence>
<feature type="DNA-binding region" description="H-T-H motif" evidence="2">
    <location>
        <begin position="44"/>
        <end position="63"/>
    </location>
</feature>